<organism evidence="2 3">
    <name type="scientific">Nesidiocoris tenuis</name>
    <dbReference type="NCBI Taxonomy" id="355587"/>
    <lineage>
        <taxon>Eukaryota</taxon>
        <taxon>Metazoa</taxon>
        <taxon>Ecdysozoa</taxon>
        <taxon>Arthropoda</taxon>
        <taxon>Hexapoda</taxon>
        <taxon>Insecta</taxon>
        <taxon>Pterygota</taxon>
        <taxon>Neoptera</taxon>
        <taxon>Paraneoptera</taxon>
        <taxon>Hemiptera</taxon>
        <taxon>Heteroptera</taxon>
        <taxon>Panheteroptera</taxon>
        <taxon>Cimicomorpha</taxon>
        <taxon>Miridae</taxon>
        <taxon>Dicyphina</taxon>
        <taxon>Nesidiocoris</taxon>
    </lineage>
</organism>
<sequence>MASGKGTGRFSANEGDDEDEPEMILSGRRLSDVRTPTGAQASVFISRTLARSPERSGKRPRKESESDKELDDATGNRLHCDSKYLLSTMSTFMREMKGKMAKEHTDFLVNWNSKFSDYHKNLWTYVRRLEGKYVAMKEMTGSVISEAVKDALRSAQLSHECPPAQLSPILRKMDGIRDEIHSQMKAPLSGGDIQQSFMDAMRVLDEKMMKQGQQLSNQVHSCTQMMRTWSDAPGAGTDTDEGGWERKTRRKRPIARKAAMPAEALTNHEEPAARRSYSR</sequence>
<feature type="compositionally biased region" description="Basic and acidic residues" evidence="1">
    <location>
        <begin position="52"/>
        <end position="67"/>
    </location>
</feature>
<feature type="non-terminal residue" evidence="2">
    <location>
        <position position="279"/>
    </location>
</feature>
<gene>
    <name evidence="2" type="ORF">NTEN_LOCUS3192</name>
</gene>
<evidence type="ECO:0000313" key="3">
    <source>
        <dbReference type="Proteomes" id="UP000479000"/>
    </source>
</evidence>
<dbReference type="EMBL" id="CADCXU010004930">
    <property type="protein sequence ID" value="CAA9996754.1"/>
    <property type="molecule type" value="Genomic_DNA"/>
</dbReference>
<name>A0A6H5G3Q9_9HEMI</name>
<dbReference type="AlphaFoldDB" id="A0A6H5G3Q9"/>
<dbReference type="Proteomes" id="UP000479000">
    <property type="component" value="Unassembled WGS sequence"/>
</dbReference>
<keyword evidence="3" id="KW-1185">Reference proteome</keyword>
<proteinExistence type="predicted"/>
<evidence type="ECO:0000256" key="1">
    <source>
        <dbReference type="SAM" id="MobiDB-lite"/>
    </source>
</evidence>
<feature type="region of interest" description="Disordered" evidence="1">
    <location>
        <begin position="1"/>
        <end position="75"/>
    </location>
</feature>
<feature type="region of interest" description="Disordered" evidence="1">
    <location>
        <begin position="228"/>
        <end position="279"/>
    </location>
</feature>
<protein>
    <submittedName>
        <fullName evidence="2">Uncharacterized protein</fullName>
    </submittedName>
</protein>
<evidence type="ECO:0000313" key="2">
    <source>
        <dbReference type="EMBL" id="CAA9996754.1"/>
    </source>
</evidence>
<accession>A0A6H5G3Q9</accession>
<reference evidence="2 3" key="1">
    <citation type="submission" date="2020-02" db="EMBL/GenBank/DDBJ databases">
        <authorList>
            <person name="Ferguson B K."/>
        </authorList>
    </citation>
    <scope>NUCLEOTIDE SEQUENCE [LARGE SCALE GENOMIC DNA]</scope>
</reference>